<evidence type="ECO:0000259" key="7">
    <source>
        <dbReference type="Pfam" id="PF02770"/>
    </source>
</evidence>
<dbReference type="InterPro" id="IPR006089">
    <property type="entry name" value="Acyl-CoA_DH_CS"/>
</dbReference>
<keyword evidence="4 5" id="KW-0274">FAD</keyword>
<dbReference type="InterPro" id="IPR041504">
    <property type="entry name" value="AidB_N"/>
</dbReference>
<evidence type="ECO:0000259" key="6">
    <source>
        <dbReference type="Pfam" id="PF00441"/>
    </source>
</evidence>
<evidence type="ECO:0000256" key="3">
    <source>
        <dbReference type="ARBA" id="ARBA00022630"/>
    </source>
</evidence>
<dbReference type="OrthoDB" id="9771038at2"/>
<dbReference type="Gene3D" id="6.10.250.600">
    <property type="match status" value="1"/>
</dbReference>
<feature type="domain" description="Acyl-CoA oxidase/dehydrogenase middle" evidence="7">
    <location>
        <begin position="185"/>
        <end position="277"/>
    </location>
</feature>
<evidence type="ECO:0000259" key="8">
    <source>
        <dbReference type="Pfam" id="PF18158"/>
    </source>
</evidence>
<dbReference type="PATRIC" id="fig|1348774.3.peg.3115"/>
<protein>
    <submittedName>
        <fullName evidence="9">Acyl-CoA dehydrogenase</fullName>
    </submittedName>
</protein>
<comment type="cofactor">
    <cofactor evidence="1 5">
        <name>FAD</name>
        <dbReference type="ChEBI" id="CHEBI:57692"/>
    </cofactor>
</comment>
<evidence type="ECO:0000313" key="10">
    <source>
        <dbReference type="Proteomes" id="UP000035287"/>
    </source>
</evidence>
<name>A0A0G3XKJ9_9SPHN</name>
<dbReference type="Gene3D" id="2.40.110.20">
    <property type="match status" value="1"/>
</dbReference>
<dbReference type="KEGG" id="cna:AB433_14815"/>
<dbReference type="Proteomes" id="UP000035287">
    <property type="component" value="Chromosome"/>
</dbReference>
<keyword evidence="3 5" id="KW-0285">Flavoprotein</keyword>
<organism evidence="9 10">
    <name type="scientific">Croceicoccus naphthovorans</name>
    <dbReference type="NCBI Taxonomy" id="1348774"/>
    <lineage>
        <taxon>Bacteria</taxon>
        <taxon>Pseudomonadati</taxon>
        <taxon>Pseudomonadota</taxon>
        <taxon>Alphaproteobacteria</taxon>
        <taxon>Sphingomonadales</taxon>
        <taxon>Erythrobacteraceae</taxon>
        <taxon>Croceicoccus</taxon>
    </lineage>
</organism>
<dbReference type="SUPFAM" id="SSF56645">
    <property type="entry name" value="Acyl-CoA dehydrogenase NM domain-like"/>
    <property type="match status" value="1"/>
</dbReference>
<dbReference type="PANTHER" id="PTHR42707:SF3">
    <property type="entry name" value="ACYL-COA DEHYDROGENASE AIDB-RELATED"/>
    <property type="match status" value="1"/>
</dbReference>
<dbReference type="SUPFAM" id="SSF47203">
    <property type="entry name" value="Acyl-CoA dehydrogenase C-terminal domain-like"/>
    <property type="match status" value="1"/>
</dbReference>
<evidence type="ECO:0000256" key="1">
    <source>
        <dbReference type="ARBA" id="ARBA00001974"/>
    </source>
</evidence>
<keyword evidence="5" id="KW-0560">Oxidoreductase</keyword>
<dbReference type="PANTHER" id="PTHR42707">
    <property type="entry name" value="ACYL-COA DEHYDROGENASE"/>
    <property type="match status" value="1"/>
</dbReference>
<keyword evidence="10" id="KW-1185">Reference proteome</keyword>
<dbReference type="InterPro" id="IPR009100">
    <property type="entry name" value="AcylCoA_DH/oxidase_NM_dom_sf"/>
</dbReference>
<gene>
    <name evidence="9" type="ORF">AB433_14815</name>
</gene>
<evidence type="ECO:0000313" key="9">
    <source>
        <dbReference type="EMBL" id="AKM10953.1"/>
    </source>
</evidence>
<dbReference type="InterPro" id="IPR036250">
    <property type="entry name" value="AcylCo_DH-like_C"/>
</dbReference>
<dbReference type="PROSITE" id="PS00072">
    <property type="entry name" value="ACYL_COA_DH_1"/>
    <property type="match status" value="1"/>
</dbReference>
<dbReference type="GO" id="GO:0003995">
    <property type="term" value="F:acyl-CoA dehydrogenase activity"/>
    <property type="evidence" value="ECO:0007669"/>
    <property type="project" value="InterPro"/>
</dbReference>
<dbReference type="AlphaFoldDB" id="A0A0G3XKJ9"/>
<dbReference type="InterPro" id="IPR009075">
    <property type="entry name" value="AcylCo_DH/oxidase_C"/>
</dbReference>
<reference evidence="9 10" key="1">
    <citation type="submission" date="2015-06" db="EMBL/GenBank/DDBJ databases">
        <authorList>
            <person name="Zeng Y."/>
            <person name="Huang Y."/>
        </authorList>
    </citation>
    <scope>NUCLEOTIDE SEQUENCE [LARGE SCALE GENOMIC DNA]</scope>
    <source>
        <strain evidence="9 10">PQ-2</strain>
    </source>
</reference>
<evidence type="ECO:0000256" key="2">
    <source>
        <dbReference type="ARBA" id="ARBA00009347"/>
    </source>
</evidence>
<dbReference type="Gene3D" id="1.20.140.10">
    <property type="entry name" value="Butyryl-CoA Dehydrogenase, subunit A, domain 3"/>
    <property type="match status" value="1"/>
</dbReference>
<accession>A0A0G3XKJ9</accession>
<dbReference type="STRING" id="1348774.AB433_14815"/>
<dbReference type="Pfam" id="PF02770">
    <property type="entry name" value="Acyl-CoA_dh_M"/>
    <property type="match status" value="1"/>
</dbReference>
<feature type="domain" description="Acyl-CoA dehydrogenase/oxidase C-terminal" evidence="6">
    <location>
        <begin position="289"/>
        <end position="443"/>
    </location>
</feature>
<evidence type="ECO:0000256" key="5">
    <source>
        <dbReference type="RuleBase" id="RU362125"/>
    </source>
</evidence>
<dbReference type="EMBL" id="CP011770">
    <property type="protein sequence ID" value="AKM10953.1"/>
    <property type="molecule type" value="Genomic_DNA"/>
</dbReference>
<dbReference type="Pfam" id="PF00441">
    <property type="entry name" value="Acyl-CoA_dh_1"/>
    <property type="match status" value="1"/>
</dbReference>
<dbReference type="InterPro" id="IPR052904">
    <property type="entry name" value="Acyl-CoA_dehydrogenase-like"/>
</dbReference>
<dbReference type="RefSeq" id="WP_047822076.1">
    <property type="nucleotide sequence ID" value="NZ_CP011770.1"/>
</dbReference>
<sequence length="551" mass="59757">MPKIPSPDQLATHEVFNQPPPLVDFNAFELDVPLQSALERNGAAAHRDQLAVFGKRVGSFEALEWGRLANENPPKLKTFDRFGHRIDEVEFHPAYHQLMRLGLEGGVSGAAWNTEHAGHMLHASLLYLMTQADAGAVCPMSMTYAVVPALRAEPAVAAEWEPRVTIGQYDPRFIPAAEKTGATMGMAMTEKQGGSDVRANTTRAHALGTGEYELIGHKWFCSAPMSDAFLTLAYAQGGLTCFLVPRWRPDGTRNAIHIMRLKDKLGDRSNASSEIEYHGAWAQRVGAEGRGIRTIIDMVQGTRLDCIAGSAAGMRAALTQAAWHTRHRTAFQRQLVDQPAMRGVLADLALEVEAATALMIRIASAFDAAQAGNEREAAIARLATPIAKYWVCKRQPGFVYEALECLGGAGFVEEGPMPRLFRQSPLNAIWEGSGNVIALDALRALTREPQAWEALRAELGRAQGAHPLLDAAIDRLDGIRVNGVPAESEARAFVETVALSLEAVCLRDAPSAVLAGFCVTRLDPDNRAFLYGGANASLDTDRLLARALPSE</sequence>
<proteinExistence type="inferred from homology"/>
<dbReference type="Pfam" id="PF18158">
    <property type="entry name" value="AidB_N"/>
    <property type="match status" value="1"/>
</dbReference>
<dbReference type="InterPro" id="IPR006091">
    <property type="entry name" value="Acyl-CoA_Oxase/DH_mid-dom"/>
</dbReference>
<evidence type="ECO:0000256" key="4">
    <source>
        <dbReference type="ARBA" id="ARBA00022827"/>
    </source>
</evidence>
<comment type="similarity">
    <text evidence="2 5">Belongs to the acyl-CoA dehydrogenase family.</text>
</comment>
<feature type="domain" description="Adaptive response protein AidB N-terminal" evidence="8">
    <location>
        <begin position="17"/>
        <end position="171"/>
    </location>
</feature>